<dbReference type="GO" id="GO:0006281">
    <property type="term" value="P:DNA repair"/>
    <property type="evidence" value="ECO:0007669"/>
    <property type="project" value="InterPro"/>
</dbReference>
<evidence type="ECO:0000256" key="3">
    <source>
        <dbReference type="ARBA" id="ARBA00022801"/>
    </source>
</evidence>
<dbReference type="GO" id="GO:0003677">
    <property type="term" value="F:DNA binding"/>
    <property type="evidence" value="ECO:0007669"/>
    <property type="project" value="InterPro"/>
</dbReference>
<feature type="binding site" evidence="6">
    <location>
        <position position="146"/>
    </location>
    <ligand>
        <name>Mg(2+)</name>
        <dbReference type="ChEBI" id="CHEBI:18420"/>
        <label>1</label>
    </ligand>
</feature>
<dbReference type="PANTHER" id="PTHR43250:SF2">
    <property type="entry name" value="EXODEOXYRIBONUCLEASE III"/>
    <property type="match status" value="1"/>
</dbReference>
<feature type="site" description="Important for catalytic activity" evidence="7">
    <location>
        <position position="217"/>
    </location>
</feature>
<feature type="binding site" evidence="6">
    <location>
        <position position="7"/>
    </location>
    <ligand>
        <name>Mg(2+)</name>
        <dbReference type="ChEBI" id="CHEBI:18420"/>
        <label>1</label>
    </ligand>
</feature>
<dbReference type="GO" id="GO:0046872">
    <property type="term" value="F:metal ion binding"/>
    <property type="evidence" value="ECO:0007669"/>
    <property type="project" value="UniProtKB-KW"/>
</dbReference>
<dbReference type="InterPro" id="IPR004808">
    <property type="entry name" value="AP_endonuc_1"/>
</dbReference>
<dbReference type="PROSITE" id="PS51435">
    <property type="entry name" value="AP_NUCLEASE_F1_4"/>
    <property type="match status" value="1"/>
</dbReference>
<feature type="binding site" evidence="6">
    <location>
        <position position="148"/>
    </location>
    <ligand>
        <name>Mg(2+)</name>
        <dbReference type="ChEBI" id="CHEBI:18420"/>
        <label>1</label>
    </ligand>
</feature>
<dbReference type="PROSITE" id="PS00726">
    <property type="entry name" value="AP_NUCLEASE_F1_1"/>
    <property type="match status" value="1"/>
</dbReference>
<sequence>MRVATWNVNSIRARLPRLIAWLEAQEPDVVCLQETKCVDDEFPWDALSELGYEAVHHGQKTYNGVAILSKTPIEDAFRGFPDDAEDEQRRVIGGTIGGIQFLDLYVVNGEKVGSEKYERKLIWLERLVDFLASYYDLGTPLVVLGDFNITRDDRDVYDPERFRDKILCSGPEREFLEAILDLGFVDLVREHYPQGGLYTWFDFRTRGFERGQGLRIDHVLATPPAARACVEVEVDLTERGQEKPSDHAPVIVTFEV</sequence>
<evidence type="ECO:0000256" key="1">
    <source>
        <dbReference type="ARBA" id="ARBA00007092"/>
    </source>
</evidence>
<feature type="site" description="Interaction with DNA substrate" evidence="7">
    <location>
        <position position="247"/>
    </location>
</feature>
<dbReference type="Proteomes" id="UP000739538">
    <property type="component" value="Unassembled WGS sequence"/>
</dbReference>
<evidence type="ECO:0000256" key="4">
    <source>
        <dbReference type="ARBA" id="ARBA00022842"/>
    </source>
</evidence>
<comment type="similarity">
    <text evidence="1">Belongs to the DNA repair enzymes AP/ExoA family.</text>
</comment>
<dbReference type="GO" id="GO:0008311">
    <property type="term" value="F:double-stranded DNA 3'-5' DNA exonuclease activity"/>
    <property type="evidence" value="ECO:0007669"/>
    <property type="project" value="UniProtKB-EC"/>
</dbReference>
<reference evidence="9" key="2">
    <citation type="journal article" date="2021" name="Microbiome">
        <title>Successional dynamics and alternative stable states in a saline activated sludge microbial community over 9 years.</title>
        <authorList>
            <person name="Wang Y."/>
            <person name="Ye J."/>
            <person name="Ju F."/>
            <person name="Liu L."/>
            <person name="Boyd J.A."/>
            <person name="Deng Y."/>
            <person name="Parks D.H."/>
            <person name="Jiang X."/>
            <person name="Yin X."/>
            <person name="Woodcroft B.J."/>
            <person name="Tyson G.W."/>
            <person name="Hugenholtz P."/>
            <person name="Polz M.F."/>
            <person name="Zhang T."/>
        </authorList>
    </citation>
    <scope>NUCLEOTIDE SEQUENCE</scope>
    <source>
        <strain evidence="9">HKST-UBA02</strain>
    </source>
</reference>
<feature type="active site" evidence="5">
    <location>
        <position position="105"/>
    </location>
</feature>
<keyword evidence="4 6" id="KW-0460">Magnesium</keyword>
<dbReference type="CDD" id="cd09086">
    <property type="entry name" value="ExoIII-like_AP-endo"/>
    <property type="match status" value="1"/>
</dbReference>
<feature type="active site" description="Proton acceptor" evidence="5">
    <location>
        <position position="247"/>
    </location>
</feature>
<dbReference type="AlphaFoldDB" id="A0A956NAA6"/>
<accession>A0A956NAA6</accession>
<evidence type="ECO:0000256" key="2">
    <source>
        <dbReference type="ARBA" id="ARBA00022723"/>
    </source>
</evidence>
<dbReference type="Gene3D" id="3.60.10.10">
    <property type="entry name" value="Endonuclease/exonuclease/phosphatase"/>
    <property type="match status" value="1"/>
</dbReference>
<feature type="domain" description="Endonuclease/exonuclease/phosphatase" evidence="8">
    <location>
        <begin position="4"/>
        <end position="247"/>
    </location>
</feature>
<evidence type="ECO:0000256" key="5">
    <source>
        <dbReference type="PIRSR" id="PIRSR604808-1"/>
    </source>
</evidence>
<dbReference type="NCBIfam" id="TIGR00633">
    <property type="entry name" value="xth"/>
    <property type="match status" value="1"/>
</dbReference>
<dbReference type="Pfam" id="PF03372">
    <property type="entry name" value="Exo_endo_phos"/>
    <property type="match status" value="1"/>
</dbReference>
<dbReference type="EC" id="3.1.11.2" evidence="9"/>
<comment type="caution">
    <text evidence="9">The sequence shown here is derived from an EMBL/GenBank/DDBJ whole genome shotgun (WGS) entry which is preliminary data.</text>
</comment>
<dbReference type="NCBIfam" id="TIGR00195">
    <property type="entry name" value="exoDNase_III"/>
    <property type="match status" value="1"/>
</dbReference>
<dbReference type="SUPFAM" id="SSF56219">
    <property type="entry name" value="DNase I-like"/>
    <property type="match status" value="1"/>
</dbReference>
<proteinExistence type="inferred from homology"/>
<dbReference type="GO" id="GO:0004519">
    <property type="term" value="F:endonuclease activity"/>
    <property type="evidence" value="ECO:0007669"/>
    <property type="project" value="InterPro"/>
</dbReference>
<feature type="site" description="Transition state stabilizer" evidence="7">
    <location>
        <position position="148"/>
    </location>
</feature>
<feature type="binding site" evidence="6">
    <location>
        <position position="246"/>
    </location>
    <ligand>
        <name>Mg(2+)</name>
        <dbReference type="ChEBI" id="CHEBI:18420"/>
        <label>1</label>
    </ligand>
</feature>
<dbReference type="InterPro" id="IPR037493">
    <property type="entry name" value="ExoIII-like"/>
</dbReference>
<evidence type="ECO:0000259" key="8">
    <source>
        <dbReference type="Pfam" id="PF03372"/>
    </source>
</evidence>
<reference evidence="9" key="1">
    <citation type="submission" date="2020-04" db="EMBL/GenBank/DDBJ databases">
        <authorList>
            <person name="Zhang T."/>
        </authorList>
    </citation>
    <scope>NUCLEOTIDE SEQUENCE</scope>
    <source>
        <strain evidence="9">HKST-UBA02</strain>
    </source>
</reference>
<organism evidence="9 10">
    <name type="scientific">Eiseniibacteriota bacterium</name>
    <dbReference type="NCBI Taxonomy" id="2212470"/>
    <lineage>
        <taxon>Bacteria</taxon>
        <taxon>Candidatus Eiseniibacteriota</taxon>
    </lineage>
</organism>
<feature type="binding site" evidence="6">
    <location>
        <position position="247"/>
    </location>
    <ligand>
        <name>Mg(2+)</name>
        <dbReference type="ChEBI" id="CHEBI:18420"/>
        <label>1</label>
    </ligand>
</feature>
<dbReference type="InterPro" id="IPR036691">
    <property type="entry name" value="Endo/exonu/phosph_ase_sf"/>
</dbReference>
<dbReference type="EMBL" id="JAGQHS010000020">
    <property type="protein sequence ID" value="MCA9755321.1"/>
    <property type="molecule type" value="Genomic_DNA"/>
</dbReference>
<protein>
    <submittedName>
        <fullName evidence="9">Exodeoxyribonuclease III</fullName>
        <ecNumber evidence="9">3.1.11.2</ecNumber>
    </submittedName>
</protein>
<dbReference type="InterPro" id="IPR020847">
    <property type="entry name" value="AP_endonuclease_F1_BS"/>
</dbReference>
<dbReference type="InterPro" id="IPR005135">
    <property type="entry name" value="Endo/exonuclease/phosphatase"/>
</dbReference>
<feature type="binding site" evidence="6">
    <location>
        <position position="34"/>
    </location>
    <ligand>
        <name>Mg(2+)</name>
        <dbReference type="ChEBI" id="CHEBI:18420"/>
        <label>1</label>
    </ligand>
</feature>
<keyword evidence="2 6" id="KW-0479">Metal-binding</keyword>
<evidence type="ECO:0000256" key="6">
    <source>
        <dbReference type="PIRSR" id="PIRSR604808-2"/>
    </source>
</evidence>
<evidence type="ECO:0000313" key="10">
    <source>
        <dbReference type="Proteomes" id="UP000739538"/>
    </source>
</evidence>
<comment type="cofactor">
    <cofactor evidence="6">
        <name>Mg(2+)</name>
        <dbReference type="ChEBI" id="CHEBI:18420"/>
    </cofactor>
    <cofactor evidence="6">
        <name>Mn(2+)</name>
        <dbReference type="ChEBI" id="CHEBI:29035"/>
    </cofactor>
    <text evidence="6">Probably binds two magnesium or manganese ions per subunit.</text>
</comment>
<dbReference type="PANTHER" id="PTHR43250">
    <property type="entry name" value="EXODEOXYRIBONUCLEASE III"/>
    <property type="match status" value="1"/>
</dbReference>
<gene>
    <name evidence="9" type="primary">xth</name>
    <name evidence="9" type="ORF">KDA27_05920</name>
</gene>
<evidence type="ECO:0000256" key="7">
    <source>
        <dbReference type="PIRSR" id="PIRSR604808-3"/>
    </source>
</evidence>
<name>A0A956NAA6_UNCEI</name>
<keyword evidence="6" id="KW-0464">Manganese</keyword>
<keyword evidence="3 9" id="KW-0378">Hydrolase</keyword>
<evidence type="ECO:0000313" key="9">
    <source>
        <dbReference type="EMBL" id="MCA9755321.1"/>
    </source>
</evidence>
<feature type="active site" description="Proton donor/acceptor" evidence="5">
    <location>
        <position position="146"/>
    </location>
</feature>